<evidence type="ECO:0000313" key="1">
    <source>
        <dbReference type="EMBL" id="GAA4839923.1"/>
    </source>
</evidence>
<reference evidence="2" key="1">
    <citation type="journal article" date="2019" name="Int. J. Syst. Evol. Microbiol.">
        <title>The Global Catalogue of Microorganisms (GCM) 10K type strain sequencing project: providing services to taxonomists for standard genome sequencing and annotation.</title>
        <authorList>
            <consortium name="The Broad Institute Genomics Platform"/>
            <consortium name="The Broad Institute Genome Sequencing Center for Infectious Disease"/>
            <person name="Wu L."/>
            <person name="Ma J."/>
        </authorList>
    </citation>
    <scope>NUCLEOTIDE SEQUENCE [LARGE SCALE GENOMIC DNA]</scope>
    <source>
        <strain evidence="2">JCM 13006</strain>
    </source>
</reference>
<comment type="caution">
    <text evidence="1">The sequence shown here is derived from an EMBL/GenBank/DDBJ whole genome shotgun (WGS) entry which is preliminary data.</text>
</comment>
<organism evidence="1 2">
    <name type="scientific">Kitasatospora terrestris</name>
    <dbReference type="NCBI Taxonomy" id="258051"/>
    <lineage>
        <taxon>Bacteria</taxon>
        <taxon>Bacillati</taxon>
        <taxon>Actinomycetota</taxon>
        <taxon>Actinomycetes</taxon>
        <taxon>Kitasatosporales</taxon>
        <taxon>Streptomycetaceae</taxon>
        <taxon>Kitasatospora</taxon>
    </lineage>
</organism>
<dbReference type="RefSeq" id="WP_345695898.1">
    <property type="nucleotide sequence ID" value="NZ_BAABIS010000001.1"/>
</dbReference>
<proteinExistence type="predicted"/>
<evidence type="ECO:0000313" key="2">
    <source>
        <dbReference type="Proteomes" id="UP001501752"/>
    </source>
</evidence>
<accession>A0ABP9DH60</accession>
<name>A0ABP9DH60_9ACTN</name>
<keyword evidence="2" id="KW-1185">Reference proteome</keyword>
<dbReference type="EMBL" id="BAABIS010000001">
    <property type="protein sequence ID" value="GAA4839923.1"/>
    <property type="molecule type" value="Genomic_DNA"/>
</dbReference>
<dbReference type="Proteomes" id="UP001501752">
    <property type="component" value="Unassembled WGS sequence"/>
</dbReference>
<sequence>MPLPEGSGRRLPVGDGARILAEEILPAALGRAVPQERPVVVFMAG</sequence>
<gene>
    <name evidence="1" type="ORF">GCM10023235_14210</name>
</gene>
<protein>
    <submittedName>
        <fullName evidence="1">Uncharacterized protein</fullName>
    </submittedName>
</protein>